<evidence type="ECO:0000259" key="22">
    <source>
        <dbReference type="PROSITE" id="PS51392"/>
    </source>
</evidence>
<feature type="region of interest" description="Disordered" evidence="19">
    <location>
        <begin position="559"/>
        <end position="671"/>
    </location>
</feature>
<evidence type="ECO:0000256" key="8">
    <source>
        <dbReference type="ARBA" id="ARBA00022729"/>
    </source>
</evidence>
<keyword evidence="9" id="KW-0547">Nucleotide-binding</keyword>
<keyword evidence="24" id="KW-1185">Reference proteome</keyword>
<dbReference type="GeneID" id="88173223"/>
<comment type="subcellular location">
    <subcellularLocation>
        <location evidence="2">Membrane</location>
        <topology evidence="2">Single-pass type I membrane protein</topology>
    </subcellularLocation>
</comment>
<dbReference type="InterPro" id="IPR000719">
    <property type="entry name" value="Prot_kinase_dom"/>
</dbReference>
<dbReference type="InterPro" id="IPR008271">
    <property type="entry name" value="Ser/Thr_kinase_AS"/>
</dbReference>
<dbReference type="Proteomes" id="UP001338582">
    <property type="component" value="Chromosome 2"/>
</dbReference>
<dbReference type="CDD" id="cd10422">
    <property type="entry name" value="RNase_Ire1"/>
    <property type="match status" value="1"/>
</dbReference>
<dbReference type="SUPFAM" id="SSF50998">
    <property type="entry name" value="Quinoprotein alcohol dehydrogenase-like"/>
    <property type="match status" value="1"/>
</dbReference>
<feature type="domain" description="Protein kinase" evidence="21">
    <location>
        <begin position="696"/>
        <end position="1002"/>
    </location>
</feature>
<evidence type="ECO:0000256" key="14">
    <source>
        <dbReference type="ARBA" id="ARBA00022989"/>
    </source>
</evidence>
<protein>
    <recommendedName>
        <fullName evidence="3">non-specific serine/threonine protein kinase</fullName>
        <ecNumber evidence="3">2.7.11.1</ecNumber>
    </recommendedName>
</protein>
<feature type="compositionally biased region" description="Polar residues" evidence="19">
    <location>
        <begin position="568"/>
        <end position="580"/>
    </location>
</feature>
<dbReference type="Gene3D" id="3.30.200.20">
    <property type="entry name" value="Phosphorylase Kinase, domain 1"/>
    <property type="match status" value="1"/>
</dbReference>
<feature type="signal peptide" evidence="20">
    <location>
        <begin position="1"/>
        <end position="24"/>
    </location>
</feature>
<evidence type="ECO:0000256" key="2">
    <source>
        <dbReference type="ARBA" id="ARBA00004479"/>
    </source>
</evidence>
<keyword evidence="15" id="KW-0472">Membrane</keyword>
<feature type="compositionally biased region" description="Basic residues" evidence="19">
    <location>
        <begin position="627"/>
        <end position="647"/>
    </location>
</feature>
<dbReference type="GO" id="GO:0046872">
    <property type="term" value="F:metal ion binding"/>
    <property type="evidence" value="ECO:0007669"/>
    <property type="project" value="UniProtKB-KW"/>
</dbReference>
<dbReference type="PANTHER" id="PTHR13954">
    <property type="entry name" value="IRE1-RELATED"/>
    <property type="match status" value="1"/>
</dbReference>
<evidence type="ECO:0000256" key="3">
    <source>
        <dbReference type="ARBA" id="ARBA00012513"/>
    </source>
</evidence>
<dbReference type="GO" id="GO:0070059">
    <property type="term" value="P:intrinsic apoptotic signaling pathway in response to endoplasmic reticulum stress"/>
    <property type="evidence" value="ECO:0007669"/>
    <property type="project" value="TreeGrafter"/>
</dbReference>
<evidence type="ECO:0000256" key="20">
    <source>
        <dbReference type="SAM" id="SignalP"/>
    </source>
</evidence>
<proteinExistence type="predicted"/>
<dbReference type="SMART" id="SM00580">
    <property type="entry name" value="PUG"/>
    <property type="match status" value="1"/>
</dbReference>
<keyword evidence="16" id="KW-0325">Glycoprotein</keyword>
<dbReference type="FunFam" id="1.10.510.10:FF:000572">
    <property type="entry name" value="Serine/threonine-protein kinase/endoribonuclease IRE1"/>
    <property type="match status" value="1"/>
</dbReference>
<keyword evidence="11" id="KW-0378">Hydrolase</keyword>
<evidence type="ECO:0000256" key="4">
    <source>
        <dbReference type="ARBA" id="ARBA00022527"/>
    </source>
</evidence>
<dbReference type="GO" id="GO:0004521">
    <property type="term" value="F:RNA endonuclease activity"/>
    <property type="evidence" value="ECO:0007669"/>
    <property type="project" value="InterPro"/>
</dbReference>
<dbReference type="GO" id="GO:0005524">
    <property type="term" value="F:ATP binding"/>
    <property type="evidence" value="ECO:0007669"/>
    <property type="project" value="UniProtKB-KW"/>
</dbReference>
<accession>A0AAX4H8H0</accession>
<dbReference type="InterPro" id="IPR010513">
    <property type="entry name" value="KEN_dom"/>
</dbReference>
<feature type="compositionally biased region" description="Acidic residues" evidence="19">
    <location>
        <begin position="604"/>
        <end position="621"/>
    </location>
</feature>
<dbReference type="GO" id="GO:0004674">
    <property type="term" value="F:protein serine/threonine kinase activity"/>
    <property type="evidence" value="ECO:0007669"/>
    <property type="project" value="UniProtKB-KW"/>
</dbReference>
<evidence type="ECO:0000256" key="13">
    <source>
        <dbReference type="ARBA" id="ARBA00022842"/>
    </source>
</evidence>
<feature type="compositionally biased region" description="Low complexity" evidence="19">
    <location>
        <begin position="901"/>
        <end position="917"/>
    </location>
</feature>
<dbReference type="Gene3D" id="1.20.1440.180">
    <property type="entry name" value="KEN domain"/>
    <property type="match status" value="1"/>
</dbReference>
<gene>
    <name evidence="23" type="ORF">PUMCH_002158</name>
</gene>
<dbReference type="InterPro" id="IPR015943">
    <property type="entry name" value="WD40/YVTN_repeat-like_dom_sf"/>
</dbReference>
<evidence type="ECO:0000313" key="23">
    <source>
        <dbReference type="EMBL" id="WPK24863.1"/>
    </source>
</evidence>
<evidence type="ECO:0000256" key="9">
    <source>
        <dbReference type="ARBA" id="ARBA00022741"/>
    </source>
</evidence>
<keyword evidence="10" id="KW-0418">Kinase</keyword>
<dbReference type="EC" id="2.7.11.1" evidence="3"/>
<evidence type="ECO:0000256" key="6">
    <source>
        <dbReference type="ARBA" id="ARBA00022692"/>
    </source>
</evidence>
<dbReference type="Gene3D" id="1.10.510.10">
    <property type="entry name" value="Transferase(Phosphotransferase) domain 1"/>
    <property type="match status" value="1"/>
</dbReference>
<dbReference type="GO" id="GO:0036498">
    <property type="term" value="P:IRE1-mediated unfolded protein response"/>
    <property type="evidence" value="ECO:0007669"/>
    <property type="project" value="UniProtKB-ARBA"/>
</dbReference>
<keyword evidence="13" id="KW-0460">Magnesium</keyword>
<dbReference type="GO" id="GO:0051082">
    <property type="term" value="F:unfolded protein binding"/>
    <property type="evidence" value="ECO:0007669"/>
    <property type="project" value="TreeGrafter"/>
</dbReference>
<dbReference type="EMBL" id="CP138895">
    <property type="protein sequence ID" value="WPK24863.1"/>
    <property type="molecule type" value="Genomic_DNA"/>
</dbReference>
<evidence type="ECO:0000256" key="10">
    <source>
        <dbReference type="ARBA" id="ARBA00022777"/>
    </source>
</evidence>
<dbReference type="GO" id="GO:1990604">
    <property type="term" value="C:IRE1-TRAF2-ASK1 complex"/>
    <property type="evidence" value="ECO:0007669"/>
    <property type="project" value="TreeGrafter"/>
</dbReference>
<dbReference type="RefSeq" id="XP_062877246.1">
    <property type="nucleotide sequence ID" value="XM_063021176.1"/>
</dbReference>
<evidence type="ECO:0000256" key="5">
    <source>
        <dbReference type="ARBA" id="ARBA00022679"/>
    </source>
</evidence>
<comment type="cofactor">
    <cofactor evidence="1">
        <name>Mg(2+)</name>
        <dbReference type="ChEBI" id="CHEBI:18420"/>
    </cofactor>
</comment>
<dbReference type="Pfam" id="PF06479">
    <property type="entry name" value="Ribonuc_2-5A"/>
    <property type="match status" value="1"/>
</dbReference>
<dbReference type="SMART" id="SM00220">
    <property type="entry name" value="S_TKc"/>
    <property type="match status" value="1"/>
</dbReference>
<comment type="catalytic activity">
    <reaction evidence="17">
        <text>L-threonyl-[protein] + ATP = O-phospho-L-threonyl-[protein] + ADP + H(+)</text>
        <dbReference type="Rhea" id="RHEA:46608"/>
        <dbReference type="Rhea" id="RHEA-COMP:11060"/>
        <dbReference type="Rhea" id="RHEA-COMP:11605"/>
        <dbReference type="ChEBI" id="CHEBI:15378"/>
        <dbReference type="ChEBI" id="CHEBI:30013"/>
        <dbReference type="ChEBI" id="CHEBI:30616"/>
        <dbReference type="ChEBI" id="CHEBI:61977"/>
        <dbReference type="ChEBI" id="CHEBI:456216"/>
        <dbReference type="EC" id="2.7.11.1"/>
    </reaction>
    <physiologicalReaction direction="left-to-right" evidence="17">
        <dbReference type="Rhea" id="RHEA:46609"/>
    </physiologicalReaction>
</comment>
<feature type="region of interest" description="Disordered" evidence="19">
    <location>
        <begin position="896"/>
        <end position="917"/>
    </location>
</feature>
<evidence type="ECO:0000256" key="19">
    <source>
        <dbReference type="SAM" id="MobiDB-lite"/>
    </source>
</evidence>
<evidence type="ECO:0000256" key="18">
    <source>
        <dbReference type="ARBA" id="ARBA00048977"/>
    </source>
</evidence>
<dbReference type="CDD" id="cd09769">
    <property type="entry name" value="Luminal_IRE1"/>
    <property type="match status" value="1"/>
</dbReference>
<dbReference type="InterPro" id="IPR011009">
    <property type="entry name" value="Kinase-like_dom_sf"/>
</dbReference>
<evidence type="ECO:0000313" key="24">
    <source>
        <dbReference type="Proteomes" id="UP001338582"/>
    </source>
</evidence>
<keyword evidence="14" id="KW-1133">Transmembrane helix</keyword>
<dbReference type="FunFam" id="3.30.200.20:FF:000077">
    <property type="entry name" value="Putative Serine/threonine-protein kinase/endoribonuclease IRE1"/>
    <property type="match status" value="1"/>
</dbReference>
<keyword evidence="8 20" id="KW-0732">Signal</keyword>
<keyword evidence="5" id="KW-0808">Transferase</keyword>
<name>A0AAX4H8H0_9ASCO</name>
<organism evidence="23 24">
    <name type="scientific">Australozyma saopauloensis</name>
    <dbReference type="NCBI Taxonomy" id="291208"/>
    <lineage>
        <taxon>Eukaryota</taxon>
        <taxon>Fungi</taxon>
        <taxon>Dikarya</taxon>
        <taxon>Ascomycota</taxon>
        <taxon>Saccharomycotina</taxon>
        <taxon>Pichiomycetes</taxon>
        <taxon>Metschnikowiaceae</taxon>
        <taxon>Australozyma</taxon>
    </lineage>
</organism>
<feature type="domain" description="KEN" evidence="22">
    <location>
        <begin position="1005"/>
        <end position="1134"/>
    </location>
</feature>
<keyword evidence="6" id="KW-0812">Transmembrane</keyword>
<dbReference type="SMART" id="SM00564">
    <property type="entry name" value="PQQ"/>
    <property type="match status" value="3"/>
</dbReference>
<sequence>MAPRNLRAMLSLIVAFVLFTLVSSVHVQESQIDRREVAQEPRRGEYLNRNISPLESRSLSEWRLENILLVSDIDGNLHGLDRATGSSIWELPIEDPLVRVHREKEGNETSEHSNVVWIVEPSKDGLLYYFTPEFGLNRLPTSIKNLVMESPFSLSGDDKIYTGSRKTSLYSINVRTGQIKNQFGQSDDDNCPVPNVYKTPHHDSARGSDETVMIGKSTYELSIHSKLDSSVVWNLTFSQWGPNNIDADLIMQNTQSRDNLYFTPFFDKSLLAINKVLGTPSWIGRLLSLAVDVFDVYSHGGDEFAAIPHPLNLLNELQATEYEKSQNLCFINKTASGTEWFAMSFRNFPALVKLAPTSPYLSALRKHNRGFYDDSDIDKLKRTNVLDDTAEFYFSGVHEIFDLDSGNLYQPVARFKPTKRIGDGNDINLPPLAATDTKNIPSLISGIFFADDKKGLATVDRNQPKDLNSNPASFYTNLPIRYETHTAFDDLHRHEPVSLLRRVSEDLLVMSILVGALLGFRKISHWAKSRNSRQHKSEKISLISPTSNEVEIQEKIDKPLPLVPEPISSLSPADSGSSTLVEDDNQIRDKPRKKVDFVSPGEAEKDEQDSENGLETDDETESQVAITKKKRKRGSRGGKRSNKVKRNATKDDDEEYAIANGGGDDTEELPAQPSLLRVSPKVVGPRMKLLVNSNLIISKEILGVGSHGTIVYKGTFENRPVAVKQMLDNFYHLADHEVRLLQESDDHPNVIRYFCSQSSDTGNFLYIALELCVCSLAELVEKPDAYPEPLRLKDRLRNDVLLQLVNGLHYLHSLKIVHRDLKPQNILVGEPSNRQKQENDSTVRLLISDFGLCKKLDADQSSFRATTNHAASGTMGWRAPELLLLHDLHEISPQAFTSTHSEQSSMGGESSENNGQGKRLTKAIDIFSLGCVFYYILSGGGHPFGDRYLREGNIICGKYDLSHMPTFCPDDHVEAHDLIKSMIGFSPNQRPNTAQILKHPYFWSTKKKMEFLLKVSDRFESERRDPPSALLLKLEEIGPKIHGGDWLAKFDEDFINNLGKYRKYSTAKLMDLLRAFRNKLHHFNDMPPELQSQMSPVPQGFYQYFNRKFPNLLMEVHGMIRNTLQDEFVFEEFL</sequence>
<dbReference type="PROSITE" id="PS51392">
    <property type="entry name" value="KEN"/>
    <property type="match status" value="1"/>
</dbReference>
<dbReference type="InterPro" id="IPR038357">
    <property type="entry name" value="KEN_sf"/>
</dbReference>
<evidence type="ECO:0000256" key="12">
    <source>
        <dbReference type="ARBA" id="ARBA00022840"/>
    </source>
</evidence>
<keyword evidence="7" id="KW-0479">Metal-binding</keyword>
<evidence type="ECO:0000256" key="17">
    <source>
        <dbReference type="ARBA" id="ARBA00048659"/>
    </source>
</evidence>
<dbReference type="GO" id="GO:0016787">
    <property type="term" value="F:hydrolase activity"/>
    <property type="evidence" value="ECO:0007669"/>
    <property type="project" value="UniProtKB-KW"/>
</dbReference>
<evidence type="ECO:0000256" key="15">
    <source>
        <dbReference type="ARBA" id="ARBA00023136"/>
    </source>
</evidence>
<evidence type="ECO:0000256" key="11">
    <source>
        <dbReference type="ARBA" id="ARBA00022801"/>
    </source>
</evidence>
<keyword evidence="12" id="KW-0067">ATP-binding</keyword>
<dbReference type="Pfam" id="PF00069">
    <property type="entry name" value="Pkinase"/>
    <property type="match status" value="1"/>
</dbReference>
<evidence type="ECO:0000256" key="16">
    <source>
        <dbReference type="ARBA" id="ARBA00023180"/>
    </source>
</evidence>
<dbReference type="PROSITE" id="PS50011">
    <property type="entry name" value="PROTEIN_KINASE_DOM"/>
    <property type="match status" value="1"/>
</dbReference>
<dbReference type="Gene3D" id="2.130.10.10">
    <property type="entry name" value="YVTN repeat-like/Quinoprotein amine dehydrogenase"/>
    <property type="match status" value="1"/>
</dbReference>
<dbReference type="InterPro" id="IPR011047">
    <property type="entry name" value="Quinoprotein_ADH-like_sf"/>
</dbReference>
<reference evidence="23 24" key="1">
    <citation type="submission" date="2023-10" db="EMBL/GenBank/DDBJ databases">
        <title>Draft Genome Sequence of Candida saopaulonensis from a very Premature Infant with Sepsis.</title>
        <authorList>
            <person name="Ning Y."/>
            <person name="Dai R."/>
            <person name="Xiao M."/>
            <person name="Xu Y."/>
            <person name="Yan Q."/>
            <person name="Zhang L."/>
        </authorList>
    </citation>
    <scope>NUCLEOTIDE SEQUENCE [LARGE SCALE GENOMIC DNA]</scope>
    <source>
        <strain evidence="23 24">19XY460</strain>
    </source>
</reference>
<dbReference type="InterPro" id="IPR018391">
    <property type="entry name" value="PQQ_b-propeller_rpt"/>
</dbReference>
<dbReference type="PROSITE" id="PS00108">
    <property type="entry name" value="PROTEIN_KINASE_ST"/>
    <property type="match status" value="1"/>
</dbReference>
<dbReference type="InterPro" id="IPR045133">
    <property type="entry name" value="IRE1/2-like"/>
</dbReference>
<comment type="catalytic activity">
    <reaction evidence="18">
        <text>L-seryl-[protein] + ATP = O-phospho-L-seryl-[protein] + ADP + H(+)</text>
        <dbReference type="Rhea" id="RHEA:17989"/>
        <dbReference type="Rhea" id="RHEA-COMP:9863"/>
        <dbReference type="Rhea" id="RHEA-COMP:11604"/>
        <dbReference type="ChEBI" id="CHEBI:15378"/>
        <dbReference type="ChEBI" id="CHEBI:29999"/>
        <dbReference type="ChEBI" id="CHEBI:30616"/>
        <dbReference type="ChEBI" id="CHEBI:83421"/>
        <dbReference type="ChEBI" id="CHEBI:456216"/>
        <dbReference type="EC" id="2.7.11.1"/>
    </reaction>
    <physiologicalReaction direction="left-to-right" evidence="18">
        <dbReference type="Rhea" id="RHEA:17990"/>
    </physiologicalReaction>
</comment>
<keyword evidence="4" id="KW-0723">Serine/threonine-protein kinase</keyword>
<evidence type="ECO:0000256" key="7">
    <source>
        <dbReference type="ARBA" id="ARBA00022723"/>
    </source>
</evidence>
<dbReference type="KEGG" id="asau:88173223"/>
<feature type="chain" id="PRO_5044027877" description="non-specific serine/threonine protein kinase" evidence="20">
    <location>
        <begin position="25"/>
        <end position="1134"/>
    </location>
</feature>
<evidence type="ECO:0000256" key="1">
    <source>
        <dbReference type="ARBA" id="ARBA00001946"/>
    </source>
</evidence>
<dbReference type="PANTHER" id="PTHR13954:SF6">
    <property type="entry name" value="NON-SPECIFIC SERINE_THREONINE PROTEIN KINASE"/>
    <property type="match status" value="1"/>
</dbReference>
<evidence type="ECO:0000259" key="21">
    <source>
        <dbReference type="PROSITE" id="PS50011"/>
    </source>
</evidence>
<dbReference type="GO" id="GO:0006397">
    <property type="term" value="P:mRNA processing"/>
    <property type="evidence" value="ECO:0007669"/>
    <property type="project" value="InterPro"/>
</dbReference>
<dbReference type="SUPFAM" id="SSF56112">
    <property type="entry name" value="Protein kinase-like (PK-like)"/>
    <property type="match status" value="1"/>
</dbReference>
<dbReference type="AlphaFoldDB" id="A0AAX4H8H0"/>